<sequence>MKHNNFPIGFLDSGVGGLTVVNELLKLNNKENIFFIGDQKNAPYGTKKIKEIESLVQQDINFLLKHNVKAIVMACNTASAVYINKARSYLSIPVIGMIDSGAVSASKVTLTKRIGVIATSATVNQHSYQKAITALIPDAQIFELSCSEFVPLIEENADINQIRSIVSKKLSYFDDKSIDCLVLGCTHFPIIKNVISDCINSNIEIVNPAIEVIRKLMDILTEEELLSNIKKHDYFYTTYDNGVMNKLAYKLFHRQVKIKVIGNE</sequence>
<dbReference type="InterPro" id="IPR033134">
    <property type="entry name" value="Asp/Glu_racemase_AS_2"/>
</dbReference>
<gene>
    <name evidence="7 8" type="primary">murI</name>
    <name evidence="8" type="ORF">IAA89_03415</name>
</gene>
<dbReference type="GO" id="GO:0008360">
    <property type="term" value="P:regulation of cell shape"/>
    <property type="evidence" value="ECO:0007669"/>
    <property type="project" value="UniProtKB-KW"/>
</dbReference>
<dbReference type="NCBIfam" id="TIGR00067">
    <property type="entry name" value="glut_race"/>
    <property type="match status" value="1"/>
</dbReference>
<feature type="active site" description="Proton donor/acceptor" evidence="7">
    <location>
        <position position="75"/>
    </location>
</feature>
<dbReference type="AlphaFoldDB" id="A0A9D9H8C7"/>
<comment type="similarity">
    <text evidence="7">Belongs to the aspartate/glutamate racemases family.</text>
</comment>
<feature type="binding site" evidence="7">
    <location>
        <begin position="186"/>
        <end position="187"/>
    </location>
    <ligand>
        <name>substrate</name>
    </ligand>
</feature>
<evidence type="ECO:0000256" key="4">
    <source>
        <dbReference type="ARBA" id="ARBA00022984"/>
    </source>
</evidence>
<organism evidence="8 9">
    <name type="scientific">Candidatus Gallilactobacillus intestinavium</name>
    <dbReference type="NCBI Taxonomy" id="2840838"/>
    <lineage>
        <taxon>Bacteria</taxon>
        <taxon>Bacillati</taxon>
        <taxon>Bacillota</taxon>
        <taxon>Bacilli</taxon>
        <taxon>Lactobacillales</taxon>
        <taxon>Lactobacillaceae</taxon>
        <taxon>Lactobacillaceae incertae sedis</taxon>
        <taxon>Candidatus Gallilactobacillus</taxon>
    </lineage>
</organism>
<name>A0A9D9H8C7_9LACO</name>
<keyword evidence="4 7" id="KW-0573">Peptidoglycan synthesis</keyword>
<feature type="binding site" evidence="7">
    <location>
        <begin position="12"/>
        <end position="13"/>
    </location>
    <ligand>
        <name>substrate</name>
    </ligand>
</feature>
<feature type="active site" description="Proton donor/acceptor" evidence="7">
    <location>
        <position position="185"/>
    </location>
</feature>
<evidence type="ECO:0000256" key="6">
    <source>
        <dbReference type="ARBA" id="ARBA00023316"/>
    </source>
</evidence>
<dbReference type="GO" id="GO:0009252">
    <property type="term" value="P:peptidoglycan biosynthetic process"/>
    <property type="evidence" value="ECO:0007669"/>
    <property type="project" value="UniProtKB-UniRule"/>
</dbReference>
<comment type="function">
    <text evidence="7">Provides the (R)-glutamate required for cell wall biosynthesis.</text>
</comment>
<reference evidence="8" key="1">
    <citation type="submission" date="2020-10" db="EMBL/GenBank/DDBJ databases">
        <authorList>
            <person name="Gilroy R."/>
        </authorList>
    </citation>
    <scope>NUCLEOTIDE SEQUENCE</scope>
    <source>
        <strain evidence="8">C6-149</strain>
    </source>
</reference>
<dbReference type="EC" id="5.1.1.3" evidence="2 7"/>
<dbReference type="GO" id="GO:0071555">
    <property type="term" value="P:cell wall organization"/>
    <property type="evidence" value="ECO:0007669"/>
    <property type="project" value="UniProtKB-KW"/>
</dbReference>
<protein>
    <recommendedName>
        <fullName evidence="2 7">Glutamate racemase</fullName>
        <ecNumber evidence="2 7">5.1.1.3</ecNumber>
    </recommendedName>
</protein>
<keyword evidence="3 7" id="KW-0133">Cell shape</keyword>
<evidence type="ECO:0000256" key="7">
    <source>
        <dbReference type="HAMAP-Rule" id="MF_00258"/>
    </source>
</evidence>
<dbReference type="InterPro" id="IPR018187">
    <property type="entry name" value="Asp/Glu_racemase_AS_1"/>
</dbReference>
<comment type="pathway">
    <text evidence="7">Cell wall biogenesis; peptidoglycan biosynthesis.</text>
</comment>
<evidence type="ECO:0000256" key="3">
    <source>
        <dbReference type="ARBA" id="ARBA00022960"/>
    </source>
</evidence>
<proteinExistence type="inferred from homology"/>
<feature type="binding site" evidence="7">
    <location>
        <begin position="44"/>
        <end position="45"/>
    </location>
    <ligand>
        <name>substrate</name>
    </ligand>
</feature>
<dbReference type="SUPFAM" id="SSF53681">
    <property type="entry name" value="Aspartate/glutamate racemase"/>
    <property type="match status" value="2"/>
</dbReference>
<evidence type="ECO:0000313" key="8">
    <source>
        <dbReference type="EMBL" id="MBO8441479.1"/>
    </source>
</evidence>
<dbReference type="InterPro" id="IPR015942">
    <property type="entry name" value="Asp/Glu/hydantoin_racemase"/>
</dbReference>
<dbReference type="PANTHER" id="PTHR21198">
    <property type="entry name" value="GLUTAMATE RACEMASE"/>
    <property type="match status" value="1"/>
</dbReference>
<dbReference type="PROSITE" id="PS00923">
    <property type="entry name" value="ASP_GLU_RACEMASE_1"/>
    <property type="match status" value="1"/>
</dbReference>
<accession>A0A9D9H8C7</accession>
<dbReference type="Gene3D" id="3.40.50.1860">
    <property type="match status" value="2"/>
</dbReference>
<evidence type="ECO:0000256" key="2">
    <source>
        <dbReference type="ARBA" id="ARBA00013090"/>
    </source>
</evidence>
<evidence type="ECO:0000313" key="9">
    <source>
        <dbReference type="Proteomes" id="UP000823614"/>
    </source>
</evidence>
<dbReference type="PANTHER" id="PTHR21198:SF2">
    <property type="entry name" value="GLUTAMATE RACEMASE"/>
    <property type="match status" value="1"/>
</dbReference>
<feature type="binding site" evidence="7">
    <location>
        <begin position="76"/>
        <end position="77"/>
    </location>
    <ligand>
        <name>substrate</name>
    </ligand>
</feature>
<dbReference type="InterPro" id="IPR001920">
    <property type="entry name" value="Asp/Glu_race"/>
</dbReference>
<comment type="catalytic activity">
    <reaction evidence="1 7">
        <text>L-glutamate = D-glutamate</text>
        <dbReference type="Rhea" id="RHEA:12813"/>
        <dbReference type="ChEBI" id="CHEBI:29985"/>
        <dbReference type="ChEBI" id="CHEBI:29986"/>
        <dbReference type="EC" id="5.1.1.3"/>
    </reaction>
</comment>
<keyword evidence="6 7" id="KW-0961">Cell wall biogenesis/degradation</keyword>
<dbReference type="HAMAP" id="MF_00258">
    <property type="entry name" value="Glu_racemase"/>
    <property type="match status" value="1"/>
</dbReference>
<dbReference type="FunFam" id="3.40.50.1860:FF:000001">
    <property type="entry name" value="Glutamate racemase"/>
    <property type="match status" value="1"/>
</dbReference>
<dbReference type="GO" id="GO:0008881">
    <property type="term" value="F:glutamate racemase activity"/>
    <property type="evidence" value="ECO:0007669"/>
    <property type="project" value="UniProtKB-UniRule"/>
</dbReference>
<dbReference type="EMBL" id="JADIMP010000053">
    <property type="protein sequence ID" value="MBO8441479.1"/>
    <property type="molecule type" value="Genomic_DNA"/>
</dbReference>
<evidence type="ECO:0000256" key="1">
    <source>
        <dbReference type="ARBA" id="ARBA00001602"/>
    </source>
</evidence>
<dbReference type="PROSITE" id="PS00924">
    <property type="entry name" value="ASP_GLU_RACEMASE_2"/>
    <property type="match status" value="1"/>
</dbReference>
<comment type="caution">
    <text evidence="8">The sequence shown here is derived from an EMBL/GenBank/DDBJ whole genome shotgun (WGS) entry which is preliminary data.</text>
</comment>
<reference evidence="8" key="2">
    <citation type="journal article" date="2021" name="PeerJ">
        <title>Extensive microbial diversity within the chicken gut microbiome revealed by metagenomics and culture.</title>
        <authorList>
            <person name="Gilroy R."/>
            <person name="Ravi A."/>
            <person name="Getino M."/>
            <person name="Pursley I."/>
            <person name="Horton D.L."/>
            <person name="Alikhan N.F."/>
            <person name="Baker D."/>
            <person name="Gharbi K."/>
            <person name="Hall N."/>
            <person name="Watson M."/>
            <person name="Adriaenssens E.M."/>
            <person name="Foster-Nyarko E."/>
            <person name="Jarju S."/>
            <person name="Secka A."/>
            <person name="Antonio M."/>
            <person name="Oren A."/>
            <person name="Chaudhuri R.R."/>
            <person name="La Ragione R."/>
            <person name="Hildebrand F."/>
            <person name="Pallen M.J."/>
        </authorList>
    </citation>
    <scope>NUCLEOTIDE SEQUENCE</scope>
    <source>
        <strain evidence="8">C6-149</strain>
    </source>
</reference>
<dbReference type="Pfam" id="PF01177">
    <property type="entry name" value="Asp_Glu_race"/>
    <property type="match status" value="1"/>
</dbReference>
<keyword evidence="5 7" id="KW-0413">Isomerase</keyword>
<dbReference type="Proteomes" id="UP000823614">
    <property type="component" value="Unassembled WGS sequence"/>
</dbReference>
<evidence type="ECO:0000256" key="5">
    <source>
        <dbReference type="ARBA" id="ARBA00023235"/>
    </source>
</evidence>
<dbReference type="InterPro" id="IPR004391">
    <property type="entry name" value="Glu_race"/>
</dbReference>